<evidence type="ECO:0000313" key="10">
    <source>
        <dbReference type="Proteomes" id="UP001152797"/>
    </source>
</evidence>
<dbReference type="Pfam" id="PF00069">
    <property type="entry name" value="Pkinase"/>
    <property type="match status" value="1"/>
</dbReference>
<evidence type="ECO:0000313" key="7">
    <source>
        <dbReference type="EMBL" id="CAI3983650.1"/>
    </source>
</evidence>
<keyword evidence="2" id="KW-0808">Transferase</keyword>
<gene>
    <name evidence="7" type="ORF">C1SCF055_LOCUS11247</name>
</gene>
<dbReference type="InterPro" id="IPR011009">
    <property type="entry name" value="Kinase-like_dom_sf"/>
</dbReference>
<dbReference type="EMBL" id="CAMXCT030000824">
    <property type="protein sequence ID" value="CAL4770962.1"/>
    <property type="molecule type" value="Genomic_DNA"/>
</dbReference>
<keyword evidence="3" id="KW-0547">Nucleotide-binding</keyword>
<evidence type="ECO:0000259" key="6">
    <source>
        <dbReference type="PROSITE" id="PS50011"/>
    </source>
</evidence>
<dbReference type="GO" id="GO:0005524">
    <property type="term" value="F:ATP binding"/>
    <property type="evidence" value="ECO:0007669"/>
    <property type="project" value="UniProtKB-KW"/>
</dbReference>
<dbReference type="SUPFAM" id="SSF56112">
    <property type="entry name" value="Protein kinase-like (PK-like)"/>
    <property type="match status" value="1"/>
</dbReference>
<keyword evidence="4 9" id="KW-0418">Kinase</keyword>
<keyword evidence="10" id="KW-1185">Reference proteome</keyword>
<feature type="domain" description="Protein kinase" evidence="6">
    <location>
        <begin position="1"/>
        <end position="126"/>
    </location>
</feature>
<keyword evidence="1" id="KW-0723">Serine/threonine-protein kinase</keyword>
<dbReference type="InterPro" id="IPR050205">
    <property type="entry name" value="CDPK_Ser/Thr_kinases"/>
</dbReference>
<name>A0A9P1C3D3_9DINO</name>
<dbReference type="OrthoDB" id="407559at2759"/>
<dbReference type="EMBL" id="CAMXCT010000824">
    <property type="protein sequence ID" value="CAI3983650.1"/>
    <property type="molecule type" value="Genomic_DNA"/>
</dbReference>
<evidence type="ECO:0000313" key="9">
    <source>
        <dbReference type="EMBL" id="CAL4770962.1"/>
    </source>
</evidence>
<comment type="caution">
    <text evidence="7">The sequence shown here is derived from an EMBL/GenBank/DDBJ whole genome shotgun (WGS) entry which is preliminary data.</text>
</comment>
<evidence type="ECO:0000256" key="5">
    <source>
        <dbReference type="ARBA" id="ARBA00022840"/>
    </source>
</evidence>
<sequence>MRCLLHRLSSTVTLREAPQTLALEDCTYKLGDFGLAACVMPDEVLLDQVGSPSTSAPEVVRGRPYGKPADLWSAGAAIYTLLAGLILPSNGQGHEQGTTIATERAVTERWTRRFWWVKQRRWGSDD</sequence>
<evidence type="ECO:0000256" key="3">
    <source>
        <dbReference type="ARBA" id="ARBA00022741"/>
    </source>
</evidence>
<accession>A0A9P1C3D3</accession>
<evidence type="ECO:0000256" key="2">
    <source>
        <dbReference type="ARBA" id="ARBA00022679"/>
    </source>
</evidence>
<dbReference type="PROSITE" id="PS50011">
    <property type="entry name" value="PROTEIN_KINASE_DOM"/>
    <property type="match status" value="1"/>
</dbReference>
<evidence type="ECO:0000256" key="4">
    <source>
        <dbReference type="ARBA" id="ARBA00022777"/>
    </source>
</evidence>
<dbReference type="PANTHER" id="PTHR24349">
    <property type="entry name" value="SERINE/THREONINE-PROTEIN KINASE"/>
    <property type="match status" value="1"/>
</dbReference>
<dbReference type="GO" id="GO:0004674">
    <property type="term" value="F:protein serine/threonine kinase activity"/>
    <property type="evidence" value="ECO:0007669"/>
    <property type="project" value="UniProtKB-KW"/>
</dbReference>
<organism evidence="7">
    <name type="scientific">Cladocopium goreaui</name>
    <dbReference type="NCBI Taxonomy" id="2562237"/>
    <lineage>
        <taxon>Eukaryota</taxon>
        <taxon>Sar</taxon>
        <taxon>Alveolata</taxon>
        <taxon>Dinophyceae</taxon>
        <taxon>Suessiales</taxon>
        <taxon>Symbiodiniaceae</taxon>
        <taxon>Cladocopium</taxon>
    </lineage>
</organism>
<dbReference type="EMBL" id="CAMXCT020000824">
    <property type="protein sequence ID" value="CAL1137025.1"/>
    <property type="molecule type" value="Genomic_DNA"/>
</dbReference>
<reference evidence="7" key="1">
    <citation type="submission" date="2022-10" db="EMBL/GenBank/DDBJ databases">
        <authorList>
            <person name="Chen Y."/>
            <person name="Dougan E. K."/>
            <person name="Chan C."/>
            <person name="Rhodes N."/>
            <person name="Thang M."/>
        </authorList>
    </citation>
    <scope>NUCLEOTIDE SEQUENCE</scope>
</reference>
<dbReference type="Gene3D" id="1.10.510.10">
    <property type="entry name" value="Transferase(Phosphotransferase) domain 1"/>
    <property type="match status" value="1"/>
</dbReference>
<dbReference type="InterPro" id="IPR000719">
    <property type="entry name" value="Prot_kinase_dom"/>
</dbReference>
<dbReference type="Proteomes" id="UP001152797">
    <property type="component" value="Unassembled WGS sequence"/>
</dbReference>
<evidence type="ECO:0000256" key="1">
    <source>
        <dbReference type="ARBA" id="ARBA00022527"/>
    </source>
</evidence>
<proteinExistence type="predicted"/>
<reference evidence="8" key="2">
    <citation type="submission" date="2024-04" db="EMBL/GenBank/DDBJ databases">
        <authorList>
            <person name="Chen Y."/>
            <person name="Shah S."/>
            <person name="Dougan E. K."/>
            <person name="Thang M."/>
            <person name="Chan C."/>
        </authorList>
    </citation>
    <scope>NUCLEOTIDE SEQUENCE [LARGE SCALE GENOMIC DNA]</scope>
</reference>
<keyword evidence="5" id="KW-0067">ATP-binding</keyword>
<evidence type="ECO:0000313" key="8">
    <source>
        <dbReference type="EMBL" id="CAL1137025.1"/>
    </source>
</evidence>
<dbReference type="AlphaFoldDB" id="A0A9P1C3D3"/>
<protein>
    <submittedName>
        <fullName evidence="9">Calcium-dependent protein kinase 1 (AtCDPK 1) (CDPK 1) (Calcium-dependent protein kinase isoform AK1)</fullName>
    </submittedName>
</protein>